<name>A0A2P7QHD1_9SPHN</name>
<dbReference type="AlphaFoldDB" id="A0A2P7QHD1"/>
<dbReference type="OrthoDB" id="7477160at2"/>
<dbReference type="EMBL" id="PXYI01000009">
    <property type="protein sequence ID" value="PSJ37381.1"/>
    <property type="molecule type" value="Genomic_DNA"/>
</dbReference>
<sequence length="80" mass="8180">MANLLGALIGAAIDRQDGDSGIKGAIVGTVAESAIRILVPVAATYALGWAVQYGARKAWQAVNGADPVSSRSSRLRADEA</sequence>
<comment type="caution">
    <text evidence="1">The sequence shown here is derived from an EMBL/GenBank/DDBJ whole genome shotgun (WGS) entry which is preliminary data.</text>
</comment>
<dbReference type="Proteomes" id="UP000241167">
    <property type="component" value="Unassembled WGS sequence"/>
</dbReference>
<keyword evidence="2" id="KW-1185">Reference proteome</keyword>
<evidence type="ECO:0000313" key="2">
    <source>
        <dbReference type="Proteomes" id="UP000241167"/>
    </source>
</evidence>
<reference evidence="1 2" key="1">
    <citation type="submission" date="2018-03" db="EMBL/GenBank/DDBJ databases">
        <title>The draft genome of Sphingosinicella sp. GL-C-18.</title>
        <authorList>
            <person name="Liu L."/>
            <person name="Li L."/>
            <person name="Liang L."/>
            <person name="Zhang X."/>
            <person name="Wang T."/>
        </authorList>
    </citation>
    <scope>NUCLEOTIDE SEQUENCE [LARGE SCALE GENOMIC DNA]</scope>
    <source>
        <strain evidence="1 2">GL-C-18</strain>
    </source>
</reference>
<proteinExistence type="predicted"/>
<accession>A0A2P7QHD1</accession>
<organism evidence="1 2">
    <name type="scientific">Allosphingosinicella deserti</name>
    <dbReference type="NCBI Taxonomy" id="2116704"/>
    <lineage>
        <taxon>Bacteria</taxon>
        <taxon>Pseudomonadati</taxon>
        <taxon>Pseudomonadota</taxon>
        <taxon>Alphaproteobacteria</taxon>
        <taxon>Sphingomonadales</taxon>
        <taxon>Sphingomonadaceae</taxon>
        <taxon>Allosphingosinicella</taxon>
    </lineage>
</organism>
<gene>
    <name evidence="1" type="ORF">C7I55_22975</name>
</gene>
<evidence type="ECO:0000313" key="1">
    <source>
        <dbReference type="EMBL" id="PSJ37381.1"/>
    </source>
</evidence>
<dbReference type="RefSeq" id="WP_106515371.1">
    <property type="nucleotide sequence ID" value="NZ_PXYI01000009.1"/>
</dbReference>
<protein>
    <submittedName>
        <fullName evidence="1">Uncharacterized protein</fullName>
    </submittedName>
</protein>